<dbReference type="InterPro" id="IPR011990">
    <property type="entry name" value="TPR-like_helical_dom_sf"/>
</dbReference>
<evidence type="ECO:0000256" key="1">
    <source>
        <dbReference type="SAM" id="SignalP"/>
    </source>
</evidence>
<name>A0A098S2Z7_9BACT</name>
<dbReference type="RefSeq" id="WP_044224245.1">
    <property type="nucleotide sequence ID" value="NZ_JBKAGJ010000016.1"/>
</dbReference>
<keyword evidence="1" id="KW-0732">Signal</keyword>
<dbReference type="Gene3D" id="1.25.40.390">
    <property type="match status" value="1"/>
</dbReference>
<feature type="signal peptide" evidence="1">
    <location>
        <begin position="1"/>
        <end position="21"/>
    </location>
</feature>
<sequence length="504" mass="56261">MKQLFRNITLVAVALMLTTTACDDGFAELNTNPNAAIEINPNFQFSWIQLRTSGERYENWRAVLIYSSTMMQHLATTCGYWSGDKYFYNAGYSSSLFDRQYTQAVKDIQDLIATLESGTAGDQTMLGMARIWRTVIFHRLTDIYGDIPYSEAGKGFIEGIDFPVFDTQEFIYKDMLKELEEGIAQISDEGGFGSADFLYGGDPAKWRRFGYSMMLRLGMRMSEVDPAEAQKWVEKAIQGGTLQAGEDAFIEHTNGPEGINRNGIGEVLDLTNGSAGEGCPRLSATFVNWMKDHNDPRLDIIGTLPVNGTEHNGMPNGLDTETLLDNPTGTSADDFSTVNQAIVKVSSPMMFLTVAESELLLAEAAVRGWHSGSAQQHYENGIRAAMKNWERFDASIVVEDAVIDQYLADNPFDEANAMQQIGEQYWAATFLNEYETFSNWRRTGYPELTPVDYPNNVTGGTIPVRLVLPQGELGVNPNMQEALNRQSLGTNFPDHFTVPVWWDK</sequence>
<organism evidence="2 3">
    <name type="scientific">Phaeodactylibacter xiamenensis</name>
    <dbReference type="NCBI Taxonomy" id="1524460"/>
    <lineage>
        <taxon>Bacteria</taxon>
        <taxon>Pseudomonadati</taxon>
        <taxon>Bacteroidota</taxon>
        <taxon>Saprospiria</taxon>
        <taxon>Saprospirales</taxon>
        <taxon>Haliscomenobacteraceae</taxon>
        <taxon>Phaeodactylibacter</taxon>
    </lineage>
</organism>
<gene>
    <name evidence="2" type="ORF">IX84_19755</name>
</gene>
<accession>A0A098S2Z7</accession>
<protein>
    <recommendedName>
        <fullName evidence="4">SusD/RagB family nutrient-binding outer membrane lipoprotein</fullName>
    </recommendedName>
</protein>
<dbReference type="EMBL" id="JPOS01000075">
    <property type="protein sequence ID" value="KGE86714.1"/>
    <property type="molecule type" value="Genomic_DNA"/>
</dbReference>
<keyword evidence="3" id="KW-1185">Reference proteome</keyword>
<evidence type="ECO:0000313" key="3">
    <source>
        <dbReference type="Proteomes" id="UP000029736"/>
    </source>
</evidence>
<dbReference type="Pfam" id="PF12771">
    <property type="entry name" value="SusD-like_2"/>
    <property type="match status" value="1"/>
</dbReference>
<proteinExistence type="predicted"/>
<dbReference type="AlphaFoldDB" id="A0A098S2Z7"/>
<comment type="caution">
    <text evidence="2">The sequence shown here is derived from an EMBL/GenBank/DDBJ whole genome shotgun (WGS) entry which is preliminary data.</text>
</comment>
<dbReference type="STRING" id="1524460.IX84_19755"/>
<reference evidence="2 3" key="1">
    <citation type="journal article" date="2014" name="Int. J. Syst. Evol. Microbiol.">
        <title>Phaeodactylibacter xiamenensis gen. nov., sp. nov., a member of the family Saprospiraceae isolated from the marine alga Phaeodactylum tricornutum.</title>
        <authorList>
            <person name="Chen Z.Jr."/>
            <person name="Lei X."/>
            <person name="Lai Q."/>
            <person name="Li Y."/>
            <person name="Zhang B."/>
            <person name="Zhang J."/>
            <person name="Zhang H."/>
            <person name="Yang L."/>
            <person name="Zheng W."/>
            <person name="Tian Y."/>
            <person name="Yu Z."/>
            <person name="Xu H.Jr."/>
            <person name="Zheng T."/>
        </authorList>
    </citation>
    <scope>NUCLEOTIDE SEQUENCE [LARGE SCALE GENOMIC DNA]</scope>
    <source>
        <strain evidence="2 3">KD52</strain>
    </source>
</reference>
<dbReference type="Proteomes" id="UP000029736">
    <property type="component" value="Unassembled WGS sequence"/>
</dbReference>
<feature type="chain" id="PRO_5001947540" description="SusD/RagB family nutrient-binding outer membrane lipoprotein" evidence="1">
    <location>
        <begin position="22"/>
        <end position="504"/>
    </location>
</feature>
<dbReference type="OrthoDB" id="9766256at2"/>
<dbReference type="SUPFAM" id="SSF48452">
    <property type="entry name" value="TPR-like"/>
    <property type="match status" value="1"/>
</dbReference>
<evidence type="ECO:0008006" key="4">
    <source>
        <dbReference type="Google" id="ProtNLM"/>
    </source>
</evidence>
<dbReference type="InterPro" id="IPR041662">
    <property type="entry name" value="SusD-like_2"/>
</dbReference>
<dbReference type="PROSITE" id="PS51257">
    <property type="entry name" value="PROKAR_LIPOPROTEIN"/>
    <property type="match status" value="1"/>
</dbReference>
<evidence type="ECO:0000313" key="2">
    <source>
        <dbReference type="EMBL" id="KGE86714.1"/>
    </source>
</evidence>